<dbReference type="Pfam" id="PF13518">
    <property type="entry name" value="HTH_28"/>
    <property type="match status" value="1"/>
</dbReference>
<gene>
    <name evidence="4" type="ORF">FHS37_003302</name>
</gene>
<proteinExistence type="predicted"/>
<keyword evidence="2" id="KW-0732">Signal</keyword>
<protein>
    <recommendedName>
        <fullName evidence="3">Insertion element IS150 protein InsJ-like helix-turn-helix domain-containing protein</fullName>
    </recommendedName>
</protein>
<feature type="compositionally biased region" description="Basic and acidic residues" evidence="1">
    <location>
        <begin position="86"/>
        <end position="99"/>
    </location>
</feature>
<evidence type="ECO:0000313" key="5">
    <source>
        <dbReference type="Proteomes" id="UP000579523"/>
    </source>
</evidence>
<feature type="domain" description="Insertion element IS150 protein InsJ-like helix-turn-helix" evidence="3">
    <location>
        <begin position="100"/>
        <end position="136"/>
    </location>
</feature>
<dbReference type="AlphaFoldDB" id="A0A7W7M053"/>
<feature type="compositionally biased region" description="Gly residues" evidence="1">
    <location>
        <begin position="56"/>
        <end position="69"/>
    </location>
</feature>
<dbReference type="SUPFAM" id="SSF48295">
    <property type="entry name" value="TrpR-like"/>
    <property type="match status" value="1"/>
</dbReference>
<dbReference type="InterPro" id="IPR055247">
    <property type="entry name" value="InsJ-like_HTH"/>
</dbReference>
<comment type="caution">
    <text evidence="4">The sequence shown here is derived from an EMBL/GenBank/DDBJ whole genome shotgun (WGS) entry which is preliminary data.</text>
</comment>
<feature type="compositionally biased region" description="Polar residues" evidence="1">
    <location>
        <begin position="31"/>
        <end position="40"/>
    </location>
</feature>
<sequence length="164" mass="16833">MAGSSWQRPLVLAMASAALAAGTTYAVQAAQSTPAGSSHSTDTRHPPGHHADCGKGGKGGEGGKGGAPGRPGEPGRPGCFRPGDLLPDKPEGSKPTGADKIRIVMAVMSGHTTSAQAAEKYDIPQDEIDTWKRQFLDGDWLTLLAEHSGEDSGGNGRGTFPFSP</sequence>
<evidence type="ECO:0000256" key="2">
    <source>
        <dbReference type="SAM" id="SignalP"/>
    </source>
</evidence>
<name>A0A7W7M053_9ACTN</name>
<feature type="compositionally biased region" description="Basic and acidic residues" evidence="1">
    <location>
        <begin position="41"/>
        <end position="55"/>
    </location>
</feature>
<evidence type="ECO:0000256" key="1">
    <source>
        <dbReference type="SAM" id="MobiDB-lite"/>
    </source>
</evidence>
<dbReference type="Proteomes" id="UP000579523">
    <property type="component" value="Unassembled WGS sequence"/>
</dbReference>
<dbReference type="GO" id="GO:0043565">
    <property type="term" value="F:sequence-specific DNA binding"/>
    <property type="evidence" value="ECO:0007669"/>
    <property type="project" value="InterPro"/>
</dbReference>
<dbReference type="Gene3D" id="1.10.10.10">
    <property type="entry name" value="Winged helix-like DNA-binding domain superfamily/Winged helix DNA-binding domain"/>
    <property type="match status" value="1"/>
</dbReference>
<keyword evidence="5" id="KW-1185">Reference proteome</keyword>
<feature type="region of interest" description="Disordered" evidence="1">
    <location>
        <begin position="26"/>
        <end position="99"/>
    </location>
</feature>
<evidence type="ECO:0000259" key="3">
    <source>
        <dbReference type="Pfam" id="PF13518"/>
    </source>
</evidence>
<reference evidence="4 5" key="1">
    <citation type="submission" date="2020-08" db="EMBL/GenBank/DDBJ databases">
        <title>Genomic Encyclopedia of Type Strains, Phase III (KMG-III): the genomes of soil and plant-associated and newly described type strains.</title>
        <authorList>
            <person name="Whitman W."/>
        </authorList>
    </citation>
    <scope>NUCLEOTIDE SEQUENCE [LARGE SCALE GENOMIC DNA]</scope>
    <source>
        <strain evidence="4 5">CECT 3273</strain>
    </source>
</reference>
<evidence type="ECO:0000313" key="4">
    <source>
        <dbReference type="EMBL" id="MBB4899242.1"/>
    </source>
</evidence>
<dbReference type="InterPro" id="IPR010921">
    <property type="entry name" value="Trp_repressor/repl_initiator"/>
</dbReference>
<organism evidence="4 5">
    <name type="scientific">Streptomyces griseomycini</name>
    <dbReference type="NCBI Taxonomy" id="66895"/>
    <lineage>
        <taxon>Bacteria</taxon>
        <taxon>Bacillati</taxon>
        <taxon>Actinomycetota</taxon>
        <taxon>Actinomycetes</taxon>
        <taxon>Kitasatosporales</taxon>
        <taxon>Streptomycetaceae</taxon>
        <taxon>Streptomyces</taxon>
    </lineage>
</organism>
<feature type="signal peptide" evidence="2">
    <location>
        <begin position="1"/>
        <end position="20"/>
    </location>
</feature>
<feature type="chain" id="PRO_5039421845" description="Insertion element IS150 protein InsJ-like helix-turn-helix domain-containing protein" evidence="2">
    <location>
        <begin position="21"/>
        <end position="164"/>
    </location>
</feature>
<accession>A0A7W7M053</accession>
<dbReference type="RefSeq" id="WP_184821752.1">
    <property type="nucleotide sequence ID" value="NZ_BMTK01000014.1"/>
</dbReference>
<dbReference type="EMBL" id="JACHJI010000005">
    <property type="protein sequence ID" value="MBB4899242.1"/>
    <property type="molecule type" value="Genomic_DNA"/>
</dbReference>
<dbReference type="InterPro" id="IPR036388">
    <property type="entry name" value="WH-like_DNA-bd_sf"/>
</dbReference>